<dbReference type="OrthoDB" id="258549at2"/>
<comment type="pathway">
    <text evidence="4">Nucleotide-sugar biosynthesis; ADP-L-glycero-beta-D-manno-heptose biosynthesis; ADP-L-glycero-beta-D-manno-heptose from D-glycero-beta-D-manno-heptose 7-phosphate: step 4/4.</text>
</comment>
<dbReference type="Gene3D" id="3.90.25.10">
    <property type="entry name" value="UDP-galactose 4-epimerase, domain 1"/>
    <property type="match status" value="1"/>
</dbReference>
<evidence type="ECO:0000256" key="2">
    <source>
        <dbReference type="ARBA" id="ARBA00023235"/>
    </source>
</evidence>
<evidence type="ECO:0000313" key="7">
    <source>
        <dbReference type="Proteomes" id="UP000193334"/>
    </source>
</evidence>
<name>A0A1W6LPA8_9BACT</name>
<dbReference type="Pfam" id="PF01370">
    <property type="entry name" value="Epimerase"/>
    <property type="match status" value="1"/>
</dbReference>
<comment type="cofactor">
    <cofactor evidence="4">
        <name>NADP(+)</name>
        <dbReference type="ChEBI" id="CHEBI:58349"/>
    </cofactor>
    <text evidence="4">Binds 1 NADP(+) per subunit.</text>
</comment>
<feature type="binding site" evidence="4">
    <location>
        <position position="173"/>
    </location>
    <ligand>
        <name>NADP(+)</name>
        <dbReference type="ChEBI" id="CHEBI:58349"/>
    </ligand>
</feature>
<feature type="binding site" evidence="4">
    <location>
        <position position="149"/>
    </location>
    <ligand>
        <name>NADP(+)</name>
        <dbReference type="ChEBI" id="CHEBI:58349"/>
    </ligand>
</feature>
<feature type="domain" description="NAD-dependent epimerase/dehydratase" evidence="5">
    <location>
        <begin position="2"/>
        <end position="246"/>
    </location>
</feature>
<dbReference type="EC" id="5.1.3.20" evidence="4"/>
<keyword evidence="1 4" id="KW-0521">NADP</keyword>
<dbReference type="NCBIfam" id="TIGR02197">
    <property type="entry name" value="heptose_epim"/>
    <property type="match status" value="1"/>
</dbReference>
<feature type="binding site" evidence="4">
    <location>
        <begin position="31"/>
        <end position="32"/>
    </location>
    <ligand>
        <name>NADP(+)</name>
        <dbReference type="ChEBI" id="CHEBI:58349"/>
    </ligand>
</feature>
<dbReference type="CDD" id="cd05248">
    <property type="entry name" value="ADP_GME_SDR_e"/>
    <property type="match status" value="1"/>
</dbReference>
<gene>
    <name evidence="4 6" type="primary">hldD</name>
    <name evidence="6" type="ORF">STSP1_02040</name>
</gene>
<dbReference type="KEGG" id="pbp:STSP1_02040"/>
<feature type="active site" description="Proton acceptor" evidence="4">
    <location>
        <position position="145"/>
    </location>
</feature>
<dbReference type="HAMAP" id="MF_01601">
    <property type="entry name" value="Heptose_epimerase"/>
    <property type="match status" value="1"/>
</dbReference>
<dbReference type="EMBL" id="CP021023">
    <property type="protein sequence ID" value="ARN57619.1"/>
    <property type="molecule type" value="Genomic_DNA"/>
</dbReference>
<evidence type="ECO:0000256" key="3">
    <source>
        <dbReference type="ARBA" id="ARBA00023277"/>
    </source>
</evidence>
<feature type="binding site" evidence="4">
    <location>
        <position position="183"/>
    </location>
    <ligand>
        <name>substrate</name>
    </ligand>
</feature>
<feature type="binding site" evidence="4">
    <location>
        <begin position="77"/>
        <end position="81"/>
    </location>
    <ligand>
        <name>NADP(+)</name>
        <dbReference type="ChEBI" id="CHEBI:58349"/>
    </ligand>
</feature>
<feature type="binding site" evidence="4">
    <location>
        <begin position="204"/>
        <end position="207"/>
    </location>
    <ligand>
        <name>substrate</name>
    </ligand>
</feature>
<dbReference type="GO" id="GO:0050661">
    <property type="term" value="F:NADP binding"/>
    <property type="evidence" value="ECO:0007669"/>
    <property type="project" value="InterPro"/>
</dbReference>
<organism evidence="6 7">
    <name type="scientific">Sedimentisphaera salicampi</name>
    <dbReference type="NCBI Taxonomy" id="1941349"/>
    <lineage>
        <taxon>Bacteria</taxon>
        <taxon>Pseudomonadati</taxon>
        <taxon>Planctomycetota</taxon>
        <taxon>Phycisphaerae</taxon>
        <taxon>Sedimentisphaerales</taxon>
        <taxon>Sedimentisphaeraceae</taxon>
        <taxon>Sedimentisphaera</taxon>
    </lineage>
</organism>
<keyword evidence="3 4" id="KW-0119">Carbohydrate metabolism</keyword>
<comment type="subunit">
    <text evidence="4">Homopentamer.</text>
</comment>
<evidence type="ECO:0000313" key="6">
    <source>
        <dbReference type="EMBL" id="ARN57619.1"/>
    </source>
</evidence>
<evidence type="ECO:0000256" key="1">
    <source>
        <dbReference type="ARBA" id="ARBA00022857"/>
    </source>
</evidence>
<dbReference type="InterPro" id="IPR036291">
    <property type="entry name" value="NAD(P)-bd_dom_sf"/>
</dbReference>
<feature type="active site" description="Proton acceptor" evidence="4">
    <location>
        <position position="181"/>
    </location>
</feature>
<dbReference type="PANTHER" id="PTHR43103:SF3">
    <property type="entry name" value="ADP-L-GLYCERO-D-MANNO-HEPTOSE-6-EPIMERASE"/>
    <property type="match status" value="1"/>
</dbReference>
<dbReference type="Gene3D" id="3.40.50.720">
    <property type="entry name" value="NAD(P)-binding Rossmann-like Domain"/>
    <property type="match status" value="1"/>
</dbReference>
<comment type="function">
    <text evidence="4">Catalyzes the interconversion between ADP-D-glycero-beta-D-manno-heptose and ADP-L-glycero-beta-D-manno-heptose via an epimerization at carbon 6 of the heptose.</text>
</comment>
<evidence type="ECO:0000259" key="5">
    <source>
        <dbReference type="Pfam" id="PF01370"/>
    </source>
</evidence>
<dbReference type="RefSeq" id="WP_085756248.1">
    <property type="nucleotide sequence ID" value="NZ_CP021023.1"/>
</dbReference>
<dbReference type="GO" id="GO:0005975">
    <property type="term" value="P:carbohydrate metabolic process"/>
    <property type="evidence" value="ECO:0007669"/>
    <property type="project" value="UniProtKB-UniRule"/>
</dbReference>
<dbReference type="AlphaFoldDB" id="A0A1W6LPA8"/>
<feature type="binding site" evidence="4">
    <location>
        <position position="53"/>
    </location>
    <ligand>
        <name>NADP(+)</name>
        <dbReference type="ChEBI" id="CHEBI:58349"/>
    </ligand>
</feature>
<feature type="binding site" evidence="4">
    <location>
        <position position="181"/>
    </location>
    <ligand>
        <name>NADP(+)</name>
        <dbReference type="ChEBI" id="CHEBI:58349"/>
    </ligand>
</feature>
<dbReference type="InterPro" id="IPR011912">
    <property type="entry name" value="Heptose_epim"/>
</dbReference>
<accession>A0A1W6LPA8</accession>
<reference evidence="7" key="1">
    <citation type="submission" date="2017-04" db="EMBL/GenBank/DDBJ databases">
        <title>Comparative genomics and description of representatives of a novel lineage of planctomycetes thriving in anoxic sediments.</title>
        <authorList>
            <person name="Spring S."/>
            <person name="Bunk B."/>
            <person name="Sproer C."/>
        </authorList>
    </citation>
    <scope>NUCLEOTIDE SEQUENCE [LARGE SCALE GENOMIC DNA]</scope>
    <source>
        <strain evidence="7">ST-PulAB-D4</strain>
    </source>
</reference>
<keyword evidence="7" id="KW-1185">Reference proteome</keyword>
<comment type="catalytic activity">
    <reaction evidence="4">
        <text>ADP-D-glycero-beta-D-manno-heptose = ADP-L-glycero-beta-D-manno-heptose</text>
        <dbReference type="Rhea" id="RHEA:17577"/>
        <dbReference type="ChEBI" id="CHEBI:59967"/>
        <dbReference type="ChEBI" id="CHEBI:61506"/>
        <dbReference type="EC" id="5.1.3.20"/>
    </reaction>
</comment>
<dbReference type="GO" id="GO:0097171">
    <property type="term" value="P:ADP-L-glycero-beta-D-manno-heptose biosynthetic process"/>
    <property type="evidence" value="ECO:0007669"/>
    <property type="project" value="UniProtKB-UniPathway"/>
</dbReference>
<feature type="binding site" evidence="4">
    <location>
        <position position="218"/>
    </location>
    <ligand>
        <name>substrate</name>
    </ligand>
</feature>
<comment type="domain">
    <text evidence="4">Contains a large N-terminal NADP-binding domain, and a smaller C-terminal substrate-binding domain.</text>
</comment>
<keyword evidence="2 4" id="KW-0413">Isomerase</keyword>
<feature type="binding site" evidence="4">
    <location>
        <position position="283"/>
    </location>
    <ligand>
        <name>substrate</name>
    </ligand>
</feature>
<dbReference type="SUPFAM" id="SSF51735">
    <property type="entry name" value="NAD(P)-binding Rossmann-fold domains"/>
    <property type="match status" value="1"/>
</dbReference>
<feature type="binding site" evidence="4">
    <location>
        <position position="190"/>
    </location>
    <ligand>
        <name>substrate</name>
    </ligand>
</feature>
<feature type="binding site" evidence="4">
    <location>
        <begin position="10"/>
        <end position="11"/>
    </location>
    <ligand>
        <name>NADP(+)</name>
        <dbReference type="ChEBI" id="CHEBI:58349"/>
    </ligand>
</feature>
<protein>
    <recommendedName>
        <fullName evidence="4">ADP-L-glycero-D-manno-heptose-6-epimerase</fullName>
        <ecNumber evidence="4">5.1.3.20</ecNumber>
    </recommendedName>
    <alternativeName>
        <fullName evidence="4">ADP-L-glycero-beta-D-manno-heptose-6-epimerase</fullName>
        <shortName evidence="4">ADP-glyceromanno-heptose 6-epimerase</shortName>
        <shortName evidence="4">ADP-hep 6-epimerase</shortName>
        <shortName evidence="4">AGME</shortName>
    </alternativeName>
</protein>
<dbReference type="InterPro" id="IPR001509">
    <property type="entry name" value="Epimerase_deHydtase"/>
</dbReference>
<dbReference type="Proteomes" id="UP000193334">
    <property type="component" value="Chromosome"/>
</dbReference>
<dbReference type="GO" id="GO:0008712">
    <property type="term" value="F:ADP-glyceromanno-heptose 6-epimerase activity"/>
    <property type="evidence" value="ECO:0007669"/>
    <property type="project" value="UniProtKB-UniRule"/>
</dbReference>
<comment type="similarity">
    <text evidence="4">Belongs to the NAD(P)-dependent epimerase/dehydratase family. HldD subfamily.</text>
</comment>
<sequence length="326" mass="37059">MIAVTGAAGFIGSCLIAELNKRGVEDILAVDELGSDEKWKNLRRLKIKDYLEKDDFLSLLLDDDVSLKKNISAILHMGACSSTTETDCTYLIKNNFEYSKILCKWALENAARFVYASSAATYGNGENGFSDEHSIINSLEPLNMYGFSKHLFDKWALACGALNFAAGFKYFNVFGPNEYHKGSMQSFVLKAFEQIRDTGRVRLFKSENPDYGHGEQLRDFVYVKDITDMTLFALERRDVCGIFNAGTGETKSWNRLAKAVFASMNKEPEIEYIDMPENLKGKYQYYTKADMKKLRDAGCSNDITEFEEAVRDYVQNYLQKGNYYHS</sequence>
<dbReference type="STRING" id="1941349.STSP1_02040"/>
<feature type="binding site" evidence="4">
    <location>
        <position position="172"/>
    </location>
    <ligand>
        <name>substrate</name>
    </ligand>
</feature>
<feature type="binding site" evidence="4">
    <location>
        <position position="38"/>
    </location>
    <ligand>
        <name>NADP(+)</name>
        <dbReference type="ChEBI" id="CHEBI:58349"/>
    </ligand>
</feature>
<evidence type="ECO:0000256" key="4">
    <source>
        <dbReference type="HAMAP-Rule" id="MF_01601"/>
    </source>
</evidence>
<dbReference type="UniPathway" id="UPA00356">
    <property type="reaction ID" value="UER00440"/>
</dbReference>
<dbReference type="PANTHER" id="PTHR43103">
    <property type="entry name" value="NUCLEOSIDE-DIPHOSPHATE-SUGAR EPIMERASE"/>
    <property type="match status" value="1"/>
</dbReference>
<proteinExistence type="inferred from homology"/>
<feature type="binding site" evidence="4">
    <location>
        <position position="94"/>
    </location>
    <ligand>
        <name>NADP(+)</name>
        <dbReference type="ChEBI" id="CHEBI:58349"/>
    </ligand>
</feature>